<feature type="domain" description="ENPP1-3/EXOG-like endonuclease/phosphodiesterase" evidence="5">
    <location>
        <begin position="98"/>
        <end position="289"/>
    </location>
</feature>
<feature type="domain" description="DNA/RNA non-specific endonuclease/pyrophosphatase/phosphodiesterase" evidence="6">
    <location>
        <begin position="97"/>
        <end position="289"/>
    </location>
</feature>
<evidence type="ECO:0000259" key="5">
    <source>
        <dbReference type="SMART" id="SM00477"/>
    </source>
</evidence>
<evidence type="ECO:0000313" key="8">
    <source>
        <dbReference type="Proteomes" id="UP000295192"/>
    </source>
</evidence>
<dbReference type="Proteomes" id="UP000295192">
    <property type="component" value="Unassembled WGS sequence"/>
</dbReference>
<dbReference type="GO" id="GO:0046872">
    <property type="term" value="F:metal ion binding"/>
    <property type="evidence" value="ECO:0007669"/>
    <property type="project" value="UniProtKB-KW"/>
</dbReference>
<dbReference type="Gene3D" id="3.40.570.10">
    <property type="entry name" value="Extracellular Endonuclease, subunit A"/>
    <property type="match status" value="1"/>
</dbReference>
<dbReference type="GO" id="GO:0005634">
    <property type="term" value="C:nucleus"/>
    <property type="evidence" value="ECO:0007669"/>
    <property type="project" value="TreeGrafter"/>
</dbReference>
<dbReference type="InterPro" id="IPR001604">
    <property type="entry name" value="Endo_G_ENPP1-like_dom"/>
</dbReference>
<comment type="caution">
    <text evidence="7">The sequence shown here is derived from an EMBL/GenBank/DDBJ whole genome shotgun (WGS) entry which is preliminary data.</text>
</comment>
<keyword evidence="2" id="KW-0540">Nuclease</keyword>
<reference evidence="7 8" key="1">
    <citation type="journal article" date="2019" name="J. Hered.">
        <title>An Improved Genome Assembly for Drosophila navojoa, the Basal Species in the mojavensis Cluster.</title>
        <authorList>
            <person name="Vanderlinde T."/>
            <person name="Dupim E.G."/>
            <person name="Nazario-Yepiz N.O."/>
            <person name="Carvalho A.B."/>
        </authorList>
    </citation>
    <scope>NUCLEOTIDE SEQUENCE [LARGE SCALE GENOMIC DNA]</scope>
    <source>
        <strain evidence="7">Navoj_Jal97</strain>
        <tissue evidence="7">Whole organism</tissue>
    </source>
</reference>
<dbReference type="OMA" id="SNSWFLE"/>
<dbReference type="InterPro" id="IPR044925">
    <property type="entry name" value="His-Me_finger_sf"/>
</dbReference>
<protein>
    <recommendedName>
        <fullName evidence="9">DNA/RNA non-specific endonuclease domain-containing protein</fullName>
    </recommendedName>
</protein>
<dbReference type="SMART" id="SM00892">
    <property type="entry name" value="Endonuclease_NS"/>
    <property type="match status" value="1"/>
</dbReference>
<keyword evidence="3" id="KW-0255">Endonuclease</keyword>
<evidence type="ECO:0000256" key="2">
    <source>
        <dbReference type="ARBA" id="ARBA00022722"/>
    </source>
</evidence>
<sequence>MDMPLSGKLAIVAATAGTFFALGAFYQHQHVIRNIKRLEQHNPHAYFIRRKLYGLLDIFKVKEFNEYCNVIADSESHQMGSIMKYGFPSMNEISLNETFNFVTSFDRRNSAIQWMCERVDVSSYTNAIGRDFRDLAVRHRSRSVPPSGILYQQSEAARVFFMSNIKPFLSRGFNATIWERLLHYVHSMTEKYGIVFVYTGSIYLPREIKSNNWYLEFQPEDNTIVAIPTHFFKIIIIDPKEVNSTPYAEAYVMPNTTLNDDTDLRTLLCDVRDIENATGLKFFDGLNRNFVNTQVDAPIARDNSLSQLSDTLL</sequence>
<proteinExistence type="inferred from homology"/>
<gene>
    <name evidence="7" type="ORF">AWZ03_005746</name>
</gene>
<dbReference type="PANTHER" id="PTHR13966:SF5">
    <property type="entry name" value="ENDONUCLEASE G, MITOCHONDRIAL"/>
    <property type="match status" value="1"/>
</dbReference>
<dbReference type="SUPFAM" id="SSF54060">
    <property type="entry name" value="His-Me finger endonucleases"/>
    <property type="match status" value="1"/>
</dbReference>
<dbReference type="SMART" id="SM00477">
    <property type="entry name" value="NUC"/>
    <property type="match status" value="1"/>
</dbReference>
<dbReference type="Pfam" id="PF01223">
    <property type="entry name" value="Endonuclease_NS"/>
    <property type="match status" value="1"/>
</dbReference>
<name>A0A484BHQ6_DRONA</name>
<dbReference type="InterPro" id="IPR044929">
    <property type="entry name" value="DNA/RNA_non-sp_Endonuclease_sf"/>
</dbReference>
<evidence type="ECO:0008006" key="9">
    <source>
        <dbReference type="Google" id="ProtNLM"/>
    </source>
</evidence>
<dbReference type="GO" id="GO:0000014">
    <property type="term" value="F:single-stranded DNA endodeoxyribonuclease activity"/>
    <property type="evidence" value="ECO:0007669"/>
    <property type="project" value="TreeGrafter"/>
</dbReference>
<evidence type="ECO:0000256" key="1">
    <source>
        <dbReference type="ARBA" id="ARBA00010052"/>
    </source>
</evidence>
<evidence type="ECO:0000313" key="7">
    <source>
        <dbReference type="EMBL" id="TDG47792.1"/>
    </source>
</evidence>
<dbReference type="STRING" id="7232.A0A484BHQ6"/>
<dbReference type="GO" id="GO:0004521">
    <property type="term" value="F:RNA endonuclease activity"/>
    <property type="evidence" value="ECO:0007669"/>
    <property type="project" value="TreeGrafter"/>
</dbReference>
<keyword evidence="4" id="KW-0479">Metal-binding</keyword>
<evidence type="ECO:0000259" key="6">
    <source>
        <dbReference type="SMART" id="SM00892"/>
    </source>
</evidence>
<keyword evidence="8" id="KW-1185">Reference proteome</keyword>
<comment type="similarity">
    <text evidence="1">Belongs to the DNA/RNA non-specific endonuclease family.</text>
</comment>
<keyword evidence="3" id="KW-0378">Hydrolase</keyword>
<dbReference type="GO" id="GO:0006309">
    <property type="term" value="P:apoptotic DNA fragmentation"/>
    <property type="evidence" value="ECO:0007669"/>
    <property type="project" value="TreeGrafter"/>
</dbReference>
<dbReference type="EMBL" id="LSRL02000039">
    <property type="protein sequence ID" value="TDG47792.1"/>
    <property type="molecule type" value="Genomic_DNA"/>
</dbReference>
<dbReference type="GO" id="GO:0003676">
    <property type="term" value="F:nucleic acid binding"/>
    <property type="evidence" value="ECO:0007669"/>
    <property type="project" value="InterPro"/>
</dbReference>
<dbReference type="OrthoDB" id="5418055at2759"/>
<evidence type="ECO:0000256" key="4">
    <source>
        <dbReference type="PIRSR" id="PIRSR640255-2"/>
    </source>
</evidence>
<feature type="binding site" evidence="4">
    <location>
        <position position="174"/>
    </location>
    <ligand>
        <name>Mg(2+)</name>
        <dbReference type="ChEBI" id="CHEBI:18420"/>
        <note>catalytic</note>
    </ligand>
</feature>
<dbReference type="InterPro" id="IPR040255">
    <property type="entry name" value="Non-specific_endonuclease"/>
</dbReference>
<organism evidence="7 8">
    <name type="scientific">Drosophila navojoa</name>
    <name type="common">Fruit fly</name>
    <dbReference type="NCBI Taxonomy" id="7232"/>
    <lineage>
        <taxon>Eukaryota</taxon>
        <taxon>Metazoa</taxon>
        <taxon>Ecdysozoa</taxon>
        <taxon>Arthropoda</taxon>
        <taxon>Hexapoda</taxon>
        <taxon>Insecta</taxon>
        <taxon>Pterygota</taxon>
        <taxon>Neoptera</taxon>
        <taxon>Endopterygota</taxon>
        <taxon>Diptera</taxon>
        <taxon>Brachycera</taxon>
        <taxon>Muscomorpha</taxon>
        <taxon>Ephydroidea</taxon>
        <taxon>Drosophilidae</taxon>
        <taxon>Drosophila</taxon>
    </lineage>
</organism>
<dbReference type="InterPro" id="IPR020821">
    <property type="entry name" value="ENPP1-3/EXOG-like_nuc-like"/>
</dbReference>
<dbReference type="GO" id="GO:0005743">
    <property type="term" value="C:mitochondrial inner membrane"/>
    <property type="evidence" value="ECO:0007669"/>
    <property type="project" value="TreeGrafter"/>
</dbReference>
<evidence type="ECO:0000256" key="3">
    <source>
        <dbReference type="ARBA" id="ARBA00022759"/>
    </source>
</evidence>
<dbReference type="AlphaFoldDB" id="A0A484BHQ6"/>
<accession>A0A484BHQ6</accession>
<dbReference type="PANTHER" id="PTHR13966">
    <property type="entry name" value="ENDONUCLEASE RELATED"/>
    <property type="match status" value="1"/>
</dbReference>